<evidence type="ECO:0000259" key="9">
    <source>
        <dbReference type="Pfam" id="PF13567"/>
    </source>
</evidence>
<dbReference type="KEGG" id="paqt:E8L99_17895"/>
<dbReference type="Pfam" id="PF13567">
    <property type="entry name" value="DUF4131"/>
    <property type="match status" value="1"/>
</dbReference>
<feature type="domain" description="ComEC/Rec2-related protein" evidence="8">
    <location>
        <begin position="279"/>
        <end position="564"/>
    </location>
</feature>
<keyword evidence="11" id="KW-1185">Reference proteome</keyword>
<feature type="transmembrane region" description="Helical" evidence="7">
    <location>
        <begin position="338"/>
        <end position="356"/>
    </location>
</feature>
<dbReference type="InterPro" id="IPR004477">
    <property type="entry name" value="ComEC_N"/>
</dbReference>
<feature type="transmembrane region" description="Helical" evidence="7">
    <location>
        <begin position="411"/>
        <end position="430"/>
    </location>
</feature>
<evidence type="ECO:0000313" key="11">
    <source>
        <dbReference type="Proteomes" id="UP000298588"/>
    </source>
</evidence>
<feature type="transmembrane region" description="Helical" evidence="7">
    <location>
        <begin position="109"/>
        <end position="131"/>
    </location>
</feature>
<feature type="transmembrane region" description="Helical" evidence="7">
    <location>
        <begin position="368"/>
        <end position="399"/>
    </location>
</feature>
<evidence type="ECO:0000256" key="7">
    <source>
        <dbReference type="SAM" id="Phobius"/>
    </source>
</evidence>
<dbReference type="EMBL" id="CP039865">
    <property type="protein sequence ID" value="QCK87498.1"/>
    <property type="molecule type" value="Genomic_DNA"/>
</dbReference>
<reference evidence="10 11" key="1">
    <citation type="submission" date="2019-04" db="EMBL/GenBank/DDBJ databases">
        <title>Phreatobacter aquaticus sp. nov.</title>
        <authorList>
            <person name="Choi A."/>
            <person name="Baek K."/>
        </authorList>
    </citation>
    <scope>NUCLEOTIDE SEQUENCE [LARGE SCALE GENOMIC DNA]</scope>
    <source>
        <strain evidence="10 11">NMCR1094</strain>
    </source>
</reference>
<dbReference type="Proteomes" id="UP000298588">
    <property type="component" value="Chromosome"/>
</dbReference>
<feature type="transmembrane region" description="Helical" evidence="7">
    <location>
        <begin position="61"/>
        <end position="79"/>
    </location>
</feature>
<keyword evidence="4 7" id="KW-1133">Transmembrane helix</keyword>
<sequence length="768" mass="80410">MPVARCGRLGEHGLRARVRAIAQVIGQGAHPSLAGGASAVFGDLVQRLQVWGALELERGRAFLFLPIAFGSGILIYFAAPDEPTLLAPLALTILLAGLTFRLRTHHGTFLALAGAAMVSCGFTVGALRSAWVAHPVLGTEVPYVRLTAWVEAVERREGGDRLTLLVVSAEPALPVRIERLRATARAASGAKTGSAIAIAARLRPPADPAAPGLFDFGRDAFYSGVGATGFVIGQVAAANAGEAPRAIRLRAALDRLRSAISERIRAAIPGPAGAIADALVTGKRDGIPEGLNEAMRAAGTYHILSISGFHMALVAALVFALVRGTLALFPSFALRRRVKALAALVALVVSTAYLVISGAEVATQRSWIMIAVVLIGVALDRGALTLRTLALAALVVLALSPESIIGPSFQMSFAATLALVAGYGMLRPWAERHAENRAGAGRALLSLTNGIAGLATSSFVASLATTPYSAYHFNTLQLFGVAGNLLGAPIIEFVVMPLEILALLLWPFGFDQPVWSLVGSGIHWFVWLMEWVASWPGGRIVVPSFSPLSLALISAGIILLALLTTPLRWAGVPIFLVGLGVLPLRDPPDILIDGEGGSIAVRGSDGRLRALSPRGNRFTLQRWLLSDGDARQPAHDTIRSGVTCDPQGCGAILPGGDRIVVSTDPEGLADDCREARFVVTRIPAPVPCAARVIDLRAIAWTGAVTLHRAGTNYRIETARPAAGGARPWHRPRPSGAMPALLSEPTTAGPVVVAPAAAEPSTEEADPAQ</sequence>
<protein>
    <submittedName>
        <fullName evidence="10">ComEC family competence protein</fullName>
    </submittedName>
</protein>
<comment type="subcellular location">
    <subcellularLocation>
        <location evidence="1">Cell membrane</location>
        <topology evidence="1">Multi-pass membrane protein</topology>
    </subcellularLocation>
</comment>
<dbReference type="Pfam" id="PF03772">
    <property type="entry name" value="Competence"/>
    <property type="match status" value="1"/>
</dbReference>
<feature type="transmembrane region" description="Helical" evidence="7">
    <location>
        <begin position="567"/>
        <end position="584"/>
    </location>
</feature>
<evidence type="ECO:0000256" key="1">
    <source>
        <dbReference type="ARBA" id="ARBA00004651"/>
    </source>
</evidence>
<dbReference type="InterPro" id="IPR025405">
    <property type="entry name" value="DUF4131"/>
</dbReference>
<feature type="transmembrane region" description="Helical" evidence="7">
    <location>
        <begin position="85"/>
        <end position="102"/>
    </location>
</feature>
<keyword evidence="3 7" id="KW-0812">Transmembrane</keyword>
<organism evidence="10 11">
    <name type="scientific">Phreatobacter aquaticus</name>
    <dbReference type="NCBI Taxonomy" id="2570229"/>
    <lineage>
        <taxon>Bacteria</taxon>
        <taxon>Pseudomonadati</taxon>
        <taxon>Pseudomonadota</taxon>
        <taxon>Alphaproteobacteria</taxon>
        <taxon>Hyphomicrobiales</taxon>
        <taxon>Phreatobacteraceae</taxon>
        <taxon>Phreatobacter</taxon>
    </lineage>
</organism>
<name>A0A4D7QJ24_9HYPH</name>
<feature type="transmembrane region" description="Helical" evidence="7">
    <location>
        <begin position="540"/>
        <end position="561"/>
    </location>
</feature>
<proteinExistence type="predicted"/>
<accession>A0A4D7QJ24</accession>
<keyword evidence="2" id="KW-1003">Cell membrane</keyword>
<feature type="transmembrane region" description="Helical" evidence="7">
    <location>
        <begin position="485"/>
        <end position="508"/>
    </location>
</feature>
<feature type="transmembrane region" description="Helical" evidence="7">
    <location>
        <begin position="514"/>
        <end position="533"/>
    </location>
</feature>
<evidence type="ECO:0000256" key="2">
    <source>
        <dbReference type="ARBA" id="ARBA00022475"/>
    </source>
</evidence>
<evidence type="ECO:0000259" key="8">
    <source>
        <dbReference type="Pfam" id="PF03772"/>
    </source>
</evidence>
<evidence type="ECO:0000313" key="10">
    <source>
        <dbReference type="EMBL" id="QCK87498.1"/>
    </source>
</evidence>
<dbReference type="OrthoDB" id="9790149at2"/>
<evidence type="ECO:0000256" key="4">
    <source>
        <dbReference type="ARBA" id="ARBA00022989"/>
    </source>
</evidence>
<gene>
    <name evidence="10" type="ORF">E8L99_17895</name>
</gene>
<dbReference type="AlphaFoldDB" id="A0A4D7QJ24"/>
<evidence type="ECO:0000256" key="6">
    <source>
        <dbReference type="SAM" id="MobiDB-lite"/>
    </source>
</evidence>
<keyword evidence="5 7" id="KW-0472">Membrane</keyword>
<feature type="region of interest" description="Disordered" evidence="6">
    <location>
        <begin position="722"/>
        <end position="768"/>
    </location>
</feature>
<evidence type="ECO:0000256" key="3">
    <source>
        <dbReference type="ARBA" id="ARBA00022692"/>
    </source>
</evidence>
<dbReference type="NCBIfam" id="TIGR00360">
    <property type="entry name" value="ComEC_N-term"/>
    <property type="match status" value="1"/>
</dbReference>
<evidence type="ECO:0000256" key="5">
    <source>
        <dbReference type="ARBA" id="ARBA00023136"/>
    </source>
</evidence>
<dbReference type="InterPro" id="IPR052159">
    <property type="entry name" value="Competence_DNA_uptake"/>
</dbReference>
<dbReference type="PANTHER" id="PTHR30619:SF1">
    <property type="entry name" value="RECOMBINATION PROTEIN 2"/>
    <property type="match status" value="1"/>
</dbReference>
<feature type="transmembrane region" description="Helical" evidence="7">
    <location>
        <begin position="301"/>
        <end position="326"/>
    </location>
</feature>
<dbReference type="PANTHER" id="PTHR30619">
    <property type="entry name" value="DNA INTERNALIZATION/COMPETENCE PROTEIN COMEC/REC2"/>
    <property type="match status" value="1"/>
</dbReference>
<dbReference type="GO" id="GO:0005886">
    <property type="term" value="C:plasma membrane"/>
    <property type="evidence" value="ECO:0007669"/>
    <property type="project" value="UniProtKB-SubCell"/>
</dbReference>
<feature type="compositionally biased region" description="Low complexity" evidence="6">
    <location>
        <begin position="743"/>
        <end position="759"/>
    </location>
</feature>
<feature type="domain" description="DUF4131" evidence="9">
    <location>
        <begin position="84"/>
        <end position="231"/>
    </location>
</feature>
<feature type="transmembrane region" description="Helical" evidence="7">
    <location>
        <begin position="450"/>
        <end position="473"/>
    </location>
</feature>